<dbReference type="KEGG" id="ela:UCREL1_7550"/>
<evidence type="ECO:0000256" key="1">
    <source>
        <dbReference type="SAM" id="SignalP"/>
    </source>
</evidence>
<feature type="chain" id="PRO_5004085472" evidence="1">
    <location>
        <begin position="20"/>
        <end position="278"/>
    </location>
</feature>
<dbReference type="AlphaFoldDB" id="M7T6J9"/>
<evidence type="ECO:0000313" key="2">
    <source>
        <dbReference type="EMBL" id="EMR65446.1"/>
    </source>
</evidence>
<dbReference type="OrthoDB" id="9971407at2759"/>
<dbReference type="SUPFAM" id="SSF49870">
    <property type="entry name" value="Osmotin, thaumatin-like protein"/>
    <property type="match status" value="1"/>
</dbReference>
<organism evidence="2 3">
    <name type="scientific">Eutypa lata (strain UCR-EL1)</name>
    <name type="common">Grapevine dieback disease fungus</name>
    <name type="synonym">Eutypa armeniacae</name>
    <dbReference type="NCBI Taxonomy" id="1287681"/>
    <lineage>
        <taxon>Eukaryota</taxon>
        <taxon>Fungi</taxon>
        <taxon>Dikarya</taxon>
        <taxon>Ascomycota</taxon>
        <taxon>Pezizomycotina</taxon>
        <taxon>Sordariomycetes</taxon>
        <taxon>Xylariomycetidae</taxon>
        <taxon>Xylariales</taxon>
        <taxon>Diatrypaceae</taxon>
        <taxon>Eutypa</taxon>
    </lineage>
</organism>
<dbReference type="EMBL" id="KB706863">
    <property type="protein sequence ID" value="EMR65446.1"/>
    <property type="molecule type" value="Genomic_DNA"/>
</dbReference>
<reference evidence="3" key="1">
    <citation type="journal article" date="2013" name="Genome Announc.">
        <title>Draft genome sequence of the grapevine dieback fungus Eutypa lata UCR-EL1.</title>
        <authorList>
            <person name="Blanco-Ulate B."/>
            <person name="Rolshausen P.E."/>
            <person name="Cantu D."/>
        </authorList>
    </citation>
    <scope>NUCLEOTIDE SEQUENCE [LARGE SCALE GENOMIC DNA]</scope>
    <source>
        <strain evidence="3">UCR-EL1</strain>
    </source>
</reference>
<dbReference type="InterPro" id="IPR037176">
    <property type="entry name" value="Osmotin/thaumatin-like_sf"/>
</dbReference>
<protein>
    <submittedName>
        <fullName evidence="2">Uncharacterized protein</fullName>
    </submittedName>
</protein>
<dbReference type="HOGENOM" id="CLU_074152_0_0_1"/>
<feature type="signal peptide" evidence="1">
    <location>
        <begin position="1"/>
        <end position="19"/>
    </location>
</feature>
<dbReference type="OMA" id="TIMSHNG"/>
<dbReference type="eggNOG" id="ENOG502SJBN">
    <property type="taxonomic scope" value="Eukaryota"/>
</dbReference>
<name>M7T6J9_EUTLA</name>
<keyword evidence="1" id="KW-0732">Signal</keyword>
<evidence type="ECO:0000313" key="3">
    <source>
        <dbReference type="Proteomes" id="UP000012174"/>
    </source>
</evidence>
<proteinExistence type="predicted"/>
<gene>
    <name evidence="2" type="ORF">UCREL1_7550</name>
</gene>
<dbReference type="Proteomes" id="UP000012174">
    <property type="component" value="Unassembled WGS sequence"/>
</dbReference>
<accession>M7T6J9</accession>
<keyword evidence="3" id="KW-1185">Reference proteome</keyword>
<sequence>MYQCILKLSSLVAFASALALNPPRPVHQDHHDFPDIKAIMSTDTSSFKSYPASALPRGNHNTNSSETGGVKHWTCNPQAQFTWGDNAAGGAPGIFITNDATHQGVRGFYVYHNLCDSVPYKYIWIQPGDTRFVSLPALFEGRVSRGVDAWNLGGMPQILATWFELALNREGWAWSDLSLIRGCDGAVVIWAMDGSGAWKGFSHSILEGAPPEAYARKDSGTVVLRETTNWDRTINPAVRDWELRRVGPDHAYVDDYHGNPVIASTNGRFATWWAAGRP</sequence>